<organism evidence="2 3">
    <name type="scientific">Artemisia annua</name>
    <name type="common">Sweet wormwood</name>
    <dbReference type="NCBI Taxonomy" id="35608"/>
    <lineage>
        <taxon>Eukaryota</taxon>
        <taxon>Viridiplantae</taxon>
        <taxon>Streptophyta</taxon>
        <taxon>Embryophyta</taxon>
        <taxon>Tracheophyta</taxon>
        <taxon>Spermatophyta</taxon>
        <taxon>Magnoliopsida</taxon>
        <taxon>eudicotyledons</taxon>
        <taxon>Gunneridae</taxon>
        <taxon>Pentapetalae</taxon>
        <taxon>asterids</taxon>
        <taxon>campanulids</taxon>
        <taxon>Asterales</taxon>
        <taxon>Asteraceae</taxon>
        <taxon>Asteroideae</taxon>
        <taxon>Anthemideae</taxon>
        <taxon>Artemisiinae</taxon>
        <taxon>Artemisia</taxon>
    </lineage>
</organism>
<keyword evidence="3" id="KW-1185">Reference proteome</keyword>
<feature type="coiled-coil region" evidence="1">
    <location>
        <begin position="55"/>
        <end position="89"/>
    </location>
</feature>
<keyword evidence="1" id="KW-0175">Coiled coil</keyword>
<gene>
    <name evidence="2" type="ORF">CTI12_AA108360</name>
</gene>
<reference evidence="2 3" key="1">
    <citation type="journal article" date="2018" name="Mol. Plant">
        <title>The genome of Artemisia annua provides insight into the evolution of Asteraceae family and artemisinin biosynthesis.</title>
        <authorList>
            <person name="Shen Q."/>
            <person name="Zhang L."/>
            <person name="Liao Z."/>
            <person name="Wang S."/>
            <person name="Yan T."/>
            <person name="Shi P."/>
            <person name="Liu M."/>
            <person name="Fu X."/>
            <person name="Pan Q."/>
            <person name="Wang Y."/>
            <person name="Lv Z."/>
            <person name="Lu X."/>
            <person name="Zhang F."/>
            <person name="Jiang W."/>
            <person name="Ma Y."/>
            <person name="Chen M."/>
            <person name="Hao X."/>
            <person name="Li L."/>
            <person name="Tang Y."/>
            <person name="Lv G."/>
            <person name="Zhou Y."/>
            <person name="Sun X."/>
            <person name="Brodelius P.E."/>
            <person name="Rose J.K.C."/>
            <person name="Tang K."/>
        </authorList>
    </citation>
    <scope>NUCLEOTIDE SEQUENCE [LARGE SCALE GENOMIC DNA]</scope>
    <source>
        <strain evidence="3">cv. Huhao1</strain>
        <tissue evidence="2">Leaf</tissue>
    </source>
</reference>
<dbReference type="EMBL" id="PKPP01000696">
    <property type="protein sequence ID" value="PWA89716.1"/>
    <property type="molecule type" value="Genomic_DNA"/>
</dbReference>
<evidence type="ECO:0000313" key="3">
    <source>
        <dbReference type="Proteomes" id="UP000245207"/>
    </source>
</evidence>
<name>A0A2U1PVE8_ARTAN</name>
<accession>A0A2U1PVE8</accession>
<sequence length="91" mass="10942">MLHDDISLEAKDEENEDDPAPSYYLSVYTRRVYYQYLPQLVECDKKIAYWKDLEIELVSDEKKKLEQEILSKQEEAQKLRGKLKELQKKKC</sequence>
<protein>
    <submittedName>
        <fullName evidence="2">Uncharacterized protein</fullName>
    </submittedName>
</protein>
<dbReference type="AlphaFoldDB" id="A0A2U1PVE8"/>
<evidence type="ECO:0000256" key="1">
    <source>
        <dbReference type="SAM" id="Coils"/>
    </source>
</evidence>
<comment type="caution">
    <text evidence="2">The sequence shown here is derived from an EMBL/GenBank/DDBJ whole genome shotgun (WGS) entry which is preliminary data.</text>
</comment>
<dbReference type="Proteomes" id="UP000245207">
    <property type="component" value="Unassembled WGS sequence"/>
</dbReference>
<proteinExistence type="predicted"/>
<evidence type="ECO:0000313" key="2">
    <source>
        <dbReference type="EMBL" id="PWA89716.1"/>
    </source>
</evidence>